<dbReference type="Proteomes" id="UP000308600">
    <property type="component" value="Unassembled WGS sequence"/>
</dbReference>
<organism evidence="1 2">
    <name type="scientific">Pluteus cervinus</name>
    <dbReference type="NCBI Taxonomy" id="181527"/>
    <lineage>
        <taxon>Eukaryota</taxon>
        <taxon>Fungi</taxon>
        <taxon>Dikarya</taxon>
        <taxon>Basidiomycota</taxon>
        <taxon>Agaricomycotina</taxon>
        <taxon>Agaricomycetes</taxon>
        <taxon>Agaricomycetidae</taxon>
        <taxon>Agaricales</taxon>
        <taxon>Pluteineae</taxon>
        <taxon>Pluteaceae</taxon>
        <taxon>Pluteus</taxon>
    </lineage>
</organism>
<accession>A0ACD3A0F3</accession>
<name>A0ACD3A0F3_9AGAR</name>
<gene>
    <name evidence="1" type="ORF">BDN72DRAFT_780950</name>
</gene>
<keyword evidence="2" id="KW-1185">Reference proteome</keyword>
<proteinExistence type="predicted"/>
<reference evidence="1 2" key="1">
    <citation type="journal article" date="2019" name="Nat. Ecol. Evol.">
        <title>Megaphylogeny resolves global patterns of mushroom evolution.</title>
        <authorList>
            <person name="Varga T."/>
            <person name="Krizsan K."/>
            <person name="Foldi C."/>
            <person name="Dima B."/>
            <person name="Sanchez-Garcia M."/>
            <person name="Sanchez-Ramirez S."/>
            <person name="Szollosi G.J."/>
            <person name="Szarkandi J.G."/>
            <person name="Papp V."/>
            <person name="Albert L."/>
            <person name="Andreopoulos W."/>
            <person name="Angelini C."/>
            <person name="Antonin V."/>
            <person name="Barry K.W."/>
            <person name="Bougher N.L."/>
            <person name="Buchanan P."/>
            <person name="Buyck B."/>
            <person name="Bense V."/>
            <person name="Catcheside P."/>
            <person name="Chovatia M."/>
            <person name="Cooper J."/>
            <person name="Damon W."/>
            <person name="Desjardin D."/>
            <person name="Finy P."/>
            <person name="Geml J."/>
            <person name="Haridas S."/>
            <person name="Hughes K."/>
            <person name="Justo A."/>
            <person name="Karasinski D."/>
            <person name="Kautmanova I."/>
            <person name="Kiss B."/>
            <person name="Kocsube S."/>
            <person name="Kotiranta H."/>
            <person name="LaButti K.M."/>
            <person name="Lechner B.E."/>
            <person name="Liimatainen K."/>
            <person name="Lipzen A."/>
            <person name="Lukacs Z."/>
            <person name="Mihaltcheva S."/>
            <person name="Morgado L.N."/>
            <person name="Niskanen T."/>
            <person name="Noordeloos M.E."/>
            <person name="Ohm R.A."/>
            <person name="Ortiz-Santana B."/>
            <person name="Ovrebo C."/>
            <person name="Racz N."/>
            <person name="Riley R."/>
            <person name="Savchenko A."/>
            <person name="Shiryaev A."/>
            <person name="Soop K."/>
            <person name="Spirin V."/>
            <person name="Szebenyi C."/>
            <person name="Tomsovsky M."/>
            <person name="Tulloss R.E."/>
            <person name="Uehling J."/>
            <person name="Grigoriev I.V."/>
            <person name="Vagvolgyi C."/>
            <person name="Papp T."/>
            <person name="Martin F.M."/>
            <person name="Miettinen O."/>
            <person name="Hibbett D.S."/>
            <person name="Nagy L.G."/>
        </authorList>
    </citation>
    <scope>NUCLEOTIDE SEQUENCE [LARGE SCALE GENOMIC DNA]</scope>
    <source>
        <strain evidence="1 2">NL-1719</strain>
    </source>
</reference>
<evidence type="ECO:0000313" key="2">
    <source>
        <dbReference type="Proteomes" id="UP000308600"/>
    </source>
</evidence>
<protein>
    <submittedName>
        <fullName evidence="1">Uncharacterized protein</fullName>
    </submittedName>
</protein>
<evidence type="ECO:0000313" key="1">
    <source>
        <dbReference type="EMBL" id="TFK59283.1"/>
    </source>
</evidence>
<dbReference type="EMBL" id="ML209028">
    <property type="protein sequence ID" value="TFK59283.1"/>
    <property type="molecule type" value="Genomic_DNA"/>
</dbReference>
<sequence length="328" mass="36069">MDLSPGLRYKKKYVLPGGFVPGPETPGITESFLIPSFRHVSALQKEGLQVWNGLKRKLCKAKIFVACAGADTVGLPTLDGRVGHSGRYSCRIYCGFPGRHKPGVGVYYPVALKPNNSTVQNSDHPDLDITHVGPPDPGGYMRNLALVLSSETVTQYKANQLLTGIVQPSICLGFQPDSTFPIPKIFTLDLMHLCGLNLPQLLISLWRGTLKLDQSSSGKPDFIVLDQEAIWKQHGALVASVRSYLPGTFNRPPRNPAEKINSGYKAIEFNTYFWVLGPAIFCLVLPHDLWTHFCKLVRGIQIHTLPQCPNPITSKDSPKTAVIDGQQT</sequence>